<name>A0AAV7VSZ3_PLEWA</name>
<organism evidence="2 3">
    <name type="scientific">Pleurodeles waltl</name>
    <name type="common">Iberian ribbed newt</name>
    <dbReference type="NCBI Taxonomy" id="8319"/>
    <lineage>
        <taxon>Eukaryota</taxon>
        <taxon>Metazoa</taxon>
        <taxon>Chordata</taxon>
        <taxon>Craniata</taxon>
        <taxon>Vertebrata</taxon>
        <taxon>Euteleostomi</taxon>
        <taxon>Amphibia</taxon>
        <taxon>Batrachia</taxon>
        <taxon>Caudata</taxon>
        <taxon>Salamandroidea</taxon>
        <taxon>Salamandridae</taxon>
        <taxon>Pleurodelinae</taxon>
        <taxon>Pleurodeles</taxon>
    </lineage>
</organism>
<dbReference type="EMBL" id="JANPWB010000002">
    <property type="protein sequence ID" value="KAJ1204592.1"/>
    <property type="molecule type" value="Genomic_DNA"/>
</dbReference>
<protein>
    <submittedName>
        <fullName evidence="2">Uncharacterized protein</fullName>
    </submittedName>
</protein>
<evidence type="ECO:0000256" key="1">
    <source>
        <dbReference type="SAM" id="Coils"/>
    </source>
</evidence>
<keyword evidence="3" id="KW-1185">Reference proteome</keyword>
<evidence type="ECO:0000313" key="3">
    <source>
        <dbReference type="Proteomes" id="UP001066276"/>
    </source>
</evidence>
<feature type="coiled-coil region" evidence="1">
    <location>
        <begin position="1"/>
        <end position="56"/>
    </location>
</feature>
<proteinExistence type="predicted"/>
<dbReference type="AlphaFoldDB" id="A0AAV7VSZ3"/>
<evidence type="ECO:0000313" key="2">
    <source>
        <dbReference type="EMBL" id="KAJ1204592.1"/>
    </source>
</evidence>
<comment type="caution">
    <text evidence="2">The sequence shown here is derived from an EMBL/GenBank/DDBJ whole genome shotgun (WGS) entry which is preliminary data.</text>
</comment>
<keyword evidence="1" id="KW-0175">Coiled coil</keyword>
<accession>A0AAV7VSZ3</accession>
<dbReference type="Proteomes" id="UP001066276">
    <property type="component" value="Chromosome 1_2"/>
</dbReference>
<reference evidence="2" key="1">
    <citation type="journal article" date="2022" name="bioRxiv">
        <title>Sequencing and chromosome-scale assembly of the giantPleurodeles waltlgenome.</title>
        <authorList>
            <person name="Brown T."/>
            <person name="Elewa A."/>
            <person name="Iarovenko S."/>
            <person name="Subramanian E."/>
            <person name="Araus A.J."/>
            <person name="Petzold A."/>
            <person name="Susuki M."/>
            <person name="Suzuki K.-i.T."/>
            <person name="Hayashi T."/>
            <person name="Toyoda A."/>
            <person name="Oliveira C."/>
            <person name="Osipova E."/>
            <person name="Leigh N.D."/>
            <person name="Simon A."/>
            <person name="Yun M.H."/>
        </authorList>
    </citation>
    <scope>NUCLEOTIDE SEQUENCE</scope>
    <source>
        <strain evidence="2">20211129_DDA</strain>
        <tissue evidence="2">Liver</tissue>
    </source>
</reference>
<gene>
    <name evidence="2" type="ORF">NDU88_000037</name>
</gene>
<sequence>MGLMREDHKKLKERVEATESNLASLRSSVLDATVHIRDLQKEVVYLLQQADDQEGRSCHNNVCIVGLQERIEAPAWNCISKNGSQKHSSRVARERTLVIAEVEQREATPSRSLFDQEHMDDDVSGADQVLADALLDGGPQVIP</sequence>